<organism evidence="3 4">
    <name type="scientific">Saitozyma podzolica</name>
    <dbReference type="NCBI Taxonomy" id="1890683"/>
    <lineage>
        <taxon>Eukaryota</taxon>
        <taxon>Fungi</taxon>
        <taxon>Dikarya</taxon>
        <taxon>Basidiomycota</taxon>
        <taxon>Agaricomycotina</taxon>
        <taxon>Tremellomycetes</taxon>
        <taxon>Tremellales</taxon>
        <taxon>Trimorphomycetaceae</taxon>
        <taxon>Saitozyma</taxon>
    </lineage>
</organism>
<keyword evidence="2" id="KW-0732">Signal</keyword>
<feature type="chain" id="PRO_5018994807" evidence="2">
    <location>
        <begin position="32"/>
        <end position="425"/>
    </location>
</feature>
<evidence type="ECO:0000256" key="2">
    <source>
        <dbReference type="SAM" id="SignalP"/>
    </source>
</evidence>
<gene>
    <name evidence="3" type="ORF">EHS25_002183</name>
</gene>
<feature type="region of interest" description="Disordered" evidence="1">
    <location>
        <begin position="335"/>
        <end position="401"/>
    </location>
</feature>
<dbReference type="AlphaFoldDB" id="A0A427YEW6"/>
<dbReference type="OrthoDB" id="2564904at2759"/>
<proteinExistence type="predicted"/>
<comment type="caution">
    <text evidence="3">The sequence shown here is derived from an EMBL/GenBank/DDBJ whole genome shotgun (WGS) entry which is preliminary data.</text>
</comment>
<protein>
    <submittedName>
        <fullName evidence="3">Uncharacterized protein</fullName>
    </submittedName>
</protein>
<evidence type="ECO:0000256" key="1">
    <source>
        <dbReference type="SAM" id="MobiDB-lite"/>
    </source>
</evidence>
<evidence type="ECO:0000313" key="4">
    <source>
        <dbReference type="Proteomes" id="UP000279259"/>
    </source>
</evidence>
<dbReference type="Proteomes" id="UP000279259">
    <property type="component" value="Unassembled WGS sequence"/>
</dbReference>
<feature type="signal peptide" evidence="2">
    <location>
        <begin position="1"/>
        <end position="31"/>
    </location>
</feature>
<dbReference type="STRING" id="1890683.A0A427YEW6"/>
<feature type="compositionally biased region" description="Low complexity" evidence="1">
    <location>
        <begin position="276"/>
        <end position="285"/>
    </location>
</feature>
<reference evidence="3 4" key="1">
    <citation type="submission" date="2018-11" db="EMBL/GenBank/DDBJ databases">
        <title>Genome sequence of Saitozyma podzolica DSM 27192.</title>
        <authorList>
            <person name="Aliyu H."/>
            <person name="Gorte O."/>
            <person name="Ochsenreither K."/>
        </authorList>
    </citation>
    <scope>NUCLEOTIDE SEQUENCE [LARGE SCALE GENOMIC DNA]</scope>
    <source>
        <strain evidence="3 4">DSM 27192</strain>
    </source>
</reference>
<feature type="compositionally biased region" description="Low complexity" evidence="1">
    <location>
        <begin position="335"/>
        <end position="397"/>
    </location>
</feature>
<keyword evidence="4" id="KW-1185">Reference proteome</keyword>
<dbReference type="EMBL" id="RSCD01000013">
    <property type="protein sequence ID" value="RSH89632.1"/>
    <property type="molecule type" value="Genomic_DNA"/>
</dbReference>
<accession>A0A427YEW6</accession>
<evidence type="ECO:0000313" key="3">
    <source>
        <dbReference type="EMBL" id="RSH89632.1"/>
    </source>
</evidence>
<sequence length="425" mass="42210">MSSRSTPARSLRSLVSLLPVLALGLLNTASAQYTATYYYGSQPAITEQGQTGTNQCGTTSSQTSECQNAFINSVEDFCVWGPPSTTSNEGDGTSKIGNVEQIVVSYCTKDGYGTRLIPSGTLTGAHFVKVVSDTVSYVQVTGTGDHALAGLTMTQFTKINIPAGDDGGELDPHSWTGLGNPKAFAVSSGLVFTNAFTGNFEQTHEWTSFMSPTDFCFRACRDGNNAAAYCEHIYDTLGCAFTIPGSMGSGFDDCLGDPTSEAPGVYSGSTFQQGDPTTPAAHPAGATSQCTTYATVSGGDANAAVVTTSTSASASASASASVSASSSVSITSASGSVSSSASGSVSGSVSSSASASGPSSTSSGMITSKTGSGTTPAPSGTAANAASASATTSKSSAEGSRIGTGAHPAGLVLGAMAVGAGALLL</sequence>
<feature type="region of interest" description="Disordered" evidence="1">
    <location>
        <begin position="265"/>
        <end position="285"/>
    </location>
</feature>
<name>A0A427YEW6_9TREE</name>